<reference evidence="5 6" key="1">
    <citation type="submission" date="2021-05" db="EMBL/GenBank/DDBJ databases">
        <title>A Polyphasic approach of four new species of the genus Ohtaekwangia: Ohtaekwangia histidinii sp. nov., Ohtaekwangia cretensis sp. nov., Ohtaekwangia indiensis sp. nov., Ohtaekwangia reichenbachii sp. nov. from diverse environment.</title>
        <authorList>
            <person name="Octaviana S."/>
        </authorList>
    </citation>
    <scope>NUCLEOTIDE SEQUENCE [LARGE SCALE GENOMIC DNA]</scope>
    <source>
        <strain evidence="5 6">PWU37</strain>
    </source>
</reference>
<evidence type="ECO:0000259" key="4">
    <source>
        <dbReference type="Pfam" id="PF02729"/>
    </source>
</evidence>
<dbReference type="InterPro" id="IPR006131">
    <property type="entry name" value="Asp_carbamoyltransf_Asp/Orn-bd"/>
</dbReference>
<dbReference type="PANTHER" id="PTHR45753">
    <property type="entry name" value="ORNITHINE CARBAMOYLTRANSFERASE, MITOCHONDRIAL"/>
    <property type="match status" value="1"/>
</dbReference>
<feature type="domain" description="Aspartate/ornithine carbamoyltransferase carbamoyl-P binding" evidence="4">
    <location>
        <begin position="2"/>
        <end position="160"/>
    </location>
</feature>
<feature type="binding site" description="in other chain" evidence="2">
    <location>
        <begin position="47"/>
        <end position="50"/>
    </location>
    <ligand>
        <name>carbamoyl phosphate</name>
        <dbReference type="ChEBI" id="CHEBI:58228"/>
        <note>ligand shared between two neighboring subunits</note>
    </ligand>
</feature>
<evidence type="ECO:0000256" key="2">
    <source>
        <dbReference type="HAMAP-Rule" id="MF_02235"/>
    </source>
</evidence>
<dbReference type="EMBL" id="JAHESC010000004">
    <property type="protein sequence ID" value="MBT1685683.1"/>
    <property type="molecule type" value="Genomic_DNA"/>
</dbReference>
<dbReference type="PRINTS" id="PR00101">
    <property type="entry name" value="ATCASE"/>
</dbReference>
<dbReference type="InterPro" id="IPR006130">
    <property type="entry name" value="Asp/Orn_carbamoylTrfase"/>
</dbReference>
<dbReference type="AlphaFoldDB" id="A0AAP2D5H8"/>
<gene>
    <name evidence="2" type="primary">argF'</name>
    <name evidence="5" type="ORF">KK078_03900</name>
</gene>
<dbReference type="Gene3D" id="3.40.50.1370">
    <property type="entry name" value="Aspartate/ornithine carbamoyltransferase"/>
    <property type="match status" value="2"/>
</dbReference>
<dbReference type="GO" id="GO:0004585">
    <property type="term" value="F:ornithine carbamoyltransferase activity"/>
    <property type="evidence" value="ECO:0007669"/>
    <property type="project" value="InterPro"/>
</dbReference>
<name>A0AAP2D5H8_9BACT</name>
<feature type="binding site" description="in other chain" evidence="2">
    <location>
        <begin position="147"/>
        <end position="150"/>
    </location>
    <ligand>
        <name>carbamoyl phosphate</name>
        <dbReference type="ChEBI" id="CHEBI:58228"/>
        <note>ligand shared between two neighboring subunits</note>
    </ligand>
</feature>
<comment type="catalytic activity">
    <reaction evidence="2">
        <text>N(2)-succinyl-L-ornithine + carbamoyl phosphate = N(2)-succinyl-L-citrulline + phosphate + H(+)</text>
        <dbReference type="Rhea" id="RHEA:25884"/>
        <dbReference type="ChEBI" id="CHEBI:15378"/>
        <dbReference type="ChEBI" id="CHEBI:43474"/>
        <dbReference type="ChEBI" id="CHEBI:58228"/>
        <dbReference type="ChEBI" id="CHEBI:58514"/>
        <dbReference type="ChEBI" id="CHEBI:58862"/>
        <dbReference type="EC" id="2.1.3.11"/>
    </reaction>
</comment>
<feature type="binding site" description="in other chain" evidence="2">
    <location>
        <position position="110"/>
    </location>
    <ligand>
        <name>carbamoyl phosphate</name>
        <dbReference type="ChEBI" id="CHEBI:58228"/>
        <note>ligand shared between two neighboring subunits</note>
    </ligand>
</feature>
<feature type="binding site" description="in other chain" evidence="2">
    <location>
        <begin position="274"/>
        <end position="275"/>
    </location>
    <ligand>
        <name>carbamoyl phosphate</name>
        <dbReference type="ChEBI" id="CHEBI:58228"/>
        <note>ligand shared between two neighboring subunits</note>
    </ligand>
</feature>
<dbReference type="GO" id="GO:0042450">
    <property type="term" value="P:L-arginine biosynthetic process via ornithine"/>
    <property type="evidence" value="ECO:0007669"/>
    <property type="project" value="TreeGrafter"/>
</dbReference>
<comment type="caution">
    <text evidence="5">The sequence shown here is derived from an EMBL/GenBank/DDBJ whole genome shotgun (WGS) entry which is preliminary data.</text>
</comment>
<protein>
    <recommendedName>
        <fullName evidence="2">N-succinylornithine carbamoyltransferase</fullName>
        <ecNumber evidence="2">2.1.3.11</ecNumber>
    </recommendedName>
    <alternativeName>
        <fullName evidence="2">N-succinyl-L-ornithine transcarbamylase</fullName>
        <shortName evidence="2">SOTCase</shortName>
    </alternativeName>
</protein>
<comment type="function">
    <text evidence="2">Catalyzes the transfer of the carbamoyl group from carbamoyl phosphate to the delta-amino group of N(2)-succinyl-L-ornithine to produce N(2)-succinyl-L-citrulline. Is essential for arginine biosynthesis.</text>
</comment>
<keyword evidence="2" id="KW-0055">Arginine biosynthesis</keyword>
<dbReference type="InterPro" id="IPR043696">
    <property type="entry name" value="ArgF'-like"/>
</dbReference>
<keyword evidence="6" id="KW-1185">Reference proteome</keyword>
<dbReference type="SUPFAM" id="SSF53671">
    <property type="entry name" value="Aspartate/ornithine carbamoyltransferase"/>
    <property type="match status" value="1"/>
</dbReference>
<evidence type="ECO:0000313" key="6">
    <source>
        <dbReference type="Proteomes" id="UP001319180"/>
    </source>
</evidence>
<dbReference type="PANTHER" id="PTHR45753:SF3">
    <property type="entry name" value="ORNITHINE TRANSCARBAMYLASE, MITOCHONDRIAL"/>
    <property type="match status" value="1"/>
</dbReference>
<dbReference type="GO" id="GO:0019240">
    <property type="term" value="P:citrulline biosynthetic process"/>
    <property type="evidence" value="ECO:0007669"/>
    <property type="project" value="TreeGrafter"/>
</dbReference>
<feature type="binding site" description="in other chain" evidence="2">
    <location>
        <position position="302"/>
    </location>
    <ligand>
        <name>carbamoyl phosphate</name>
        <dbReference type="ChEBI" id="CHEBI:58228"/>
        <note>ligand shared between two neighboring subunits</note>
    </ligand>
</feature>
<accession>A0AAP2D5H8</accession>
<feature type="binding site" evidence="2">
    <location>
        <position position="177"/>
    </location>
    <ligand>
        <name>N(2)-succinyl-L-ornithine</name>
        <dbReference type="ChEBI" id="CHEBI:58514"/>
    </ligand>
</feature>
<evidence type="ECO:0000313" key="5">
    <source>
        <dbReference type="EMBL" id="MBT1685683.1"/>
    </source>
</evidence>
<comment type="subunit">
    <text evidence="2">Homotrimer.</text>
</comment>
<dbReference type="HAMAP" id="MF_02235">
    <property type="entry name" value="SOTCase"/>
    <property type="match status" value="1"/>
</dbReference>
<feature type="binding site" evidence="2">
    <location>
        <position position="278"/>
    </location>
    <ligand>
        <name>N(2)-succinyl-L-ornithine</name>
        <dbReference type="ChEBI" id="CHEBI:58514"/>
    </ligand>
</feature>
<feature type="binding site" evidence="2">
    <location>
        <position position="142"/>
    </location>
    <ligand>
        <name>N(2)-succinyl-L-ornithine</name>
        <dbReference type="ChEBI" id="CHEBI:58514"/>
    </ligand>
</feature>
<feature type="binding site" evidence="2">
    <location>
        <position position="75"/>
    </location>
    <ligand>
        <name>carbamoyl phosphate</name>
        <dbReference type="ChEBI" id="CHEBI:58228"/>
        <note>ligand shared between two neighboring subunits</note>
    </ligand>
</feature>
<comment type="similarity">
    <text evidence="2">Belongs to the aspartate/ornithine carbamoyltransferase superfamily. SOTCase family.</text>
</comment>
<dbReference type="PRINTS" id="PR00100">
    <property type="entry name" value="AOTCASE"/>
</dbReference>
<evidence type="ECO:0000259" key="3">
    <source>
        <dbReference type="Pfam" id="PF00185"/>
    </source>
</evidence>
<dbReference type="RefSeq" id="WP_254088933.1">
    <property type="nucleotide sequence ID" value="NZ_JAHESC010000004.1"/>
</dbReference>
<proteinExistence type="inferred from homology"/>
<keyword evidence="2" id="KW-0028">Amino-acid biosynthesis</keyword>
<dbReference type="Pfam" id="PF00185">
    <property type="entry name" value="OTCace"/>
    <property type="match status" value="1"/>
</dbReference>
<evidence type="ECO:0000256" key="1">
    <source>
        <dbReference type="ARBA" id="ARBA00022679"/>
    </source>
</evidence>
<dbReference type="InterPro" id="IPR006132">
    <property type="entry name" value="Asp/Orn_carbamoyltranf_P-bd"/>
</dbReference>
<dbReference type="Pfam" id="PF02729">
    <property type="entry name" value="OTCace_N"/>
    <property type="match status" value="1"/>
</dbReference>
<dbReference type="Proteomes" id="UP001319180">
    <property type="component" value="Unassembled WGS sequence"/>
</dbReference>
<sequence>MKNFISVADVDNIDALVAKALAFKKEALKSQTLGAGKRLGLLFLNPSMRTRLSTQIAAENLGMKVIVFNVGQDGWALEFEDEAIMSGNTVEHVKDAAPILGKYFDVLGIRTFPSLQNKVDDYSELYIQQFMKYAGIPVLSLESATLHPLQSLTDIITIQETFREQRRPRIVLTWAPHVKALPQCVANSFAQWVNAWGKADFVITHPEDYELDEKFTQGATYEPNQDKALQGADFVYVKNWSTYTDYGRIYNNDPAWMLTAKKLEPTNNARVMHCLPVRRNVELSDAILDSANSIVTQQASNRVWAAQAVISELLGNK</sequence>
<dbReference type="GO" id="GO:0016597">
    <property type="term" value="F:amino acid binding"/>
    <property type="evidence" value="ECO:0007669"/>
    <property type="project" value="InterPro"/>
</dbReference>
<dbReference type="InterPro" id="IPR036901">
    <property type="entry name" value="Asp/Orn_carbamoylTrfase_sf"/>
</dbReference>
<organism evidence="5 6">
    <name type="scientific">Dawidia soli</name>
    <dbReference type="NCBI Taxonomy" id="2782352"/>
    <lineage>
        <taxon>Bacteria</taxon>
        <taxon>Pseudomonadati</taxon>
        <taxon>Bacteroidota</taxon>
        <taxon>Cytophagia</taxon>
        <taxon>Cytophagales</taxon>
        <taxon>Chryseotaleaceae</taxon>
        <taxon>Dawidia</taxon>
    </lineage>
</organism>
<comment type="pathway">
    <text evidence="2">Amino-acid biosynthesis; L-arginine biosynthesis.</text>
</comment>
<feature type="domain" description="Aspartate/ornithine carbamoyltransferase Asp/Orn-binding" evidence="3">
    <location>
        <begin position="185"/>
        <end position="311"/>
    </location>
</feature>
<feature type="binding site" evidence="2">
    <location>
        <position position="238"/>
    </location>
    <ligand>
        <name>N(2)-succinyl-L-ornithine</name>
        <dbReference type="ChEBI" id="CHEBI:58514"/>
    </ligand>
</feature>
<dbReference type="EC" id="2.1.3.11" evidence="2"/>
<keyword evidence="1 2" id="KW-0808">Transferase</keyword>